<name>A0ACB8A6V3_9AGAM</name>
<organism evidence="1 2">
    <name type="scientific">Hygrophoropsis aurantiaca</name>
    <dbReference type="NCBI Taxonomy" id="72124"/>
    <lineage>
        <taxon>Eukaryota</taxon>
        <taxon>Fungi</taxon>
        <taxon>Dikarya</taxon>
        <taxon>Basidiomycota</taxon>
        <taxon>Agaricomycotina</taxon>
        <taxon>Agaricomycetes</taxon>
        <taxon>Agaricomycetidae</taxon>
        <taxon>Boletales</taxon>
        <taxon>Coniophorineae</taxon>
        <taxon>Hygrophoropsidaceae</taxon>
        <taxon>Hygrophoropsis</taxon>
    </lineage>
</organism>
<proteinExistence type="predicted"/>
<dbReference type="EMBL" id="MU267799">
    <property type="protein sequence ID" value="KAH7908767.1"/>
    <property type="molecule type" value="Genomic_DNA"/>
</dbReference>
<protein>
    <submittedName>
        <fullName evidence="1">Uncharacterized protein</fullName>
    </submittedName>
</protein>
<evidence type="ECO:0000313" key="2">
    <source>
        <dbReference type="Proteomes" id="UP000790377"/>
    </source>
</evidence>
<reference evidence="1" key="1">
    <citation type="journal article" date="2021" name="New Phytol.">
        <title>Evolutionary innovations through gain and loss of genes in the ectomycorrhizal Boletales.</title>
        <authorList>
            <person name="Wu G."/>
            <person name="Miyauchi S."/>
            <person name="Morin E."/>
            <person name="Kuo A."/>
            <person name="Drula E."/>
            <person name="Varga T."/>
            <person name="Kohler A."/>
            <person name="Feng B."/>
            <person name="Cao Y."/>
            <person name="Lipzen A."/>
            <person name="Daum C."/>
            <person name="Hundley H."/>
            <person name="Pangilinan J."/>
            <person name="Johnson J."/>
            <person name="Barry K."/>
            <person name="LaButti K."/>
            <person name="Ng V."/>
            <person name="Ahrendt S."/>
            <person name="Min B."/>
            <person name="Choi I.G."/>
            <person name="Park H."/>
            <person name="Plett J.M."/>
            <person name="Magnuson J."/>
            <person name="Spatafora J.W."/>
            <person name="Nagy L.G."/>
            <person name="Henrissat B."/>
            <person name="Grigoriev I.V."/>
            <person name="Yang Z.L."/>
            <person name="Xu J."/>
            <person name="Martin F.M."/>
        </authorList>
    </citation>
    <scope>NUCLEOTIDE SEQUENCE</scope>
    <source>
        <strain evidence="1">ATCC 28755</strain>
    </source>
</reference>
<keyword evidence="2" id="KW-1185">Reference proteome</keyword>
<evidence type="ECO:0000313" key="1">
    <source>
        <dbReference type="EMBL" id="KAH7908767.1"/>
    </source>
</evidence>
<gene>
    <name evidence="1" type="ORF">BJ138DRAFT_1156898</name>
</gene>
<sequence>MSPPDDGHDSNERLLRSATEAFDHIFCNDLEAAQKAFKEEEDSPLHLLGLGVSAFLQAALGMEPEQIAKAGEWLKASEAGARKQMKAAKSAPSVTRFQAGMEWEIVHVDAVVLLGLINALSESYKGYLQCLYSLNSAHSKFSKLFKTVYPNGLGAYSTPSTSPSPSRKGSNGSVRATALKDDIQSSSSNNSPTSNGQSSASNVNMSSPSSPQSLLSVPSFFSRWPFAGPAAPTVGTISDDAVGLWEDLILSGSAFGFGLFNLIFSLLPTKVRGVVGFFGFRHDKKLALQALSVSAARTDVHSVFAGLVLMTYHGVVLTFSGYQADEAHILKQYQAMVAKAMERYPGGTLWILNKAKIQRITGDTGDAIETLKTGLLCPSTTKFSQAHSMLNFELAWALLAHRQHQEAAEIFQSIVRLNSWSHATYHFIAAGCYFSMEKYDKAQEVMDSIPVLLKKKKARNLPSEVYIKRKLAFYKNKQLRRGGDEARFVEAMKISPAHEIGIFWNNHARASKEVAQANIKEWSSLSPPVNVQSPYMASPSQTSSSGSSLPDLDTEDELAIRSLLLGIVHRGLGEYTAARALLIDAQTHGDAAEISRWAAGVALFELAVLDLKEAETEFGQPIYLELSEAQLREKWEPVMAAAIQRLDLAFPYMADSSDLSSRFDSRINMLKEEIGLKREMLGMAPMVPPR</sequence>
<dbReference type="Proteomes" id="UP000790377">
    <property type="component" value="Unassembled WGS sequence"/>
</dbReference>
<comment type="caution">
    <text evidence="1">The sequence shown here is derived from an EMBL/GenBank/DDBJ whole genome shotgun (WGS) entry which is preliminary data.</text>
</comment>
<accession>A0ACB8A6V3</accession>